<sequence length="106" mass="11981">MPHVKCIEPSCPHYITDPCVKLEGLFLIRTDLFVQLEMDPDNLSIQRKLDQLDELMDSQLGLNQEKISFLNASKTSKGTVKKTGALLFTLTCLLGHRNQYSITCEP</sequence>
<dbReference type="AlphaFoldDB" id="A0AAJ6BFQ5"/>
<gene>
    <name evidence="1" type="ORF">P0Y53_18705</name>
</gene>
<evidence type="ECO:0000313" key="2">
    <source>
        <dbReference type="Proteomes" id="UP001220610"/>
    </source>
</evidence>
<protein>
    <submittedName>
        <fullName evidence="1">Uncharacterized protein</fullName>
    </submittedName>
</protein>
<dbReference type="EMBL" id="CP119311">
    <property type="protein sequence ID" value="WEK34522.1"/>
    <property type="molecule type" value="Genomic_DNA"/>
</dbReference>
<proteinExistence type="predicted"/>
<reference evidence="1" key="1">
    <citation type="submission" date="2023-03" db="EMBL/GenBank/DDBJ databases">
        <title>Andean soil-derived lignocellulolytic bacterial consortium as a source of novel taxa and putative plastic-active enzymes.</title>
        <authorList>
            <person name="Diaz-Garcia L."/>
            <person name="Chuvochina M."/>
            <person name="Feuerriegel G."/>
            <person name="Bunk B."/>
            <person name="Sproer C."/>
            <person name="Streit W.R."/>
            <person name="Rodriguez L.M."/>
            <person name="Overmann J."/>
            <person name="Jimenez D.J."/>
        </authorList>
    </citation>
    <scope>NUCLEOTIDE SEQUENCE</scope>
    <source>
        <strain evidence="1">MAG 7</strain>
    </source>
</reference>
<dbReference type="Proteomes" id="UP001220610">
    <property type="component" value="Chromosome"/>
</dbReference>
<name>A0AAJ6BFQ5_9BACT</name>
<evidence type="ECO:0000313" key="1">
    <source>
        <dbReference type="EMBL" id="WEK34522.1"/>
    </source>
</evidence>
<accession>A0AAJ6BFQ5</accession>
<organism evidence="1 2">
    <name type="scientific">Candidatus Pseudobacter hemicellulosilyticus</name>
    <dbReference type="NCBI Taxonomy" id="3121375"/>
    <lineage>
        <taxon>Bacteria</taxon>
        <taxon>Pseudomonadati</taxon>
        <taxon>Bacteroidota</taxon>
        <taxon>Chitinophagia</taxon>
        <taxon>Chitinophagales</taxon>
        <taxon>Chitinophagaceae</taxon>
        <taxon>Pseudobacter</taxon>
    </lineage>
</organism>